<keyword evidence="1" id="KW-0227">DNA damage</keyword>
<dbReference type="SUPFAM" id="SSF48150">
    <property type="entry name" value="DNA-glycosylase"/>
    <property type="match status" value="1"/>
</dbReference>
<dbReference type="PANTHER" id="PTHR43003">
    <property type="entry name" value="DNA-3-METHYLADENINE GLYCOSYLASE"/>
    <property type="match status" value="1"/>
</dbReference>
<evidence type="ECO:0000256" key="3">
    <source>
        <dbReference type="SAM" id="MobiDB-lite"/>
    </source>
</evidence>
<dbReference type="InterPro" id="IPR051912">
    <property type="entry name" value="Alkylbase_DNA_Glycosylase/TA"/>
</dbReference>
<dbReference type="GO" id="GO:0043916">
    <property type="term" value="F:DNA-7-methylguanine glycosylase activity"/>
    <property type="evidence" value="ECO:0007669"/>
    <property type="project" value="TreeGrafter"/>
</dbReference>
<reference evidence="5" key="1">
    <citation type="submission" date="2021-03" db="EMBL/GenBank/DDBJ databases">
        <authorList>
            <person name="Palmer J.M."/>
        </authorList>
    </citation>
    <scope>NUCLEOTIDE SEQUENCE</scope>
    <source>
        <strain evidence="5">ARV_011</strain>
    </source>
</reference>
<dbReference type="CDD" id="cd00056">
    <property type="entry name" value="ENDO3c"/>
    <property type="match status" value="1"/>
</dbReference>
<dbReference type="GO" id="GO:0005634">
    <property type="term" value="C:nucleus"/>
    <property type="evidence" value="ECO:0007669"/>
    <property type="project" value="TreeGrafter"/>
</dbReference>
<dbReference type="GO" id="GO:0032993">
    <property type="term" value="C:protein-DNA complex"/>
    <property type="evidence" value="ECO:0007669"/>
    <property type="project" value="TreeGrafter"/>
</dbReference>
<gene>
    <name evidence="5" type="primary">MAG1</name>
    <name evidence="5" type="ORF">KQ657_003442</name>
</gene>
<protein>
    <submittedName>
        <fullName evidence="5">3-methyladenine DNA glycosylase</fullName>
    </submittedName>
</protein>
<keyword evidence="6" id="KW-1185">Reference proteome</keyword>
<keyword evidence="2" id="KW-0234">DNA repair</keyword>
<sequence>MAITRSRNKVAGIALTASSKAKAKANPIESKIKIHRSVATAVKSKTVIASSLITGQKISGVRVTVPKTETPVVLPESFVSSHKPTFIAAINHILSVDPTLMETIISTPWGKYAIDETSADINSLTTSVDIPSDIGELDPLAYLYWEALVRTIISQQVSGAAAKSIRAKLYGYFDNAITPQKVLQAEPESLRGCGLSNAKVKYVRDVSEKFTDVDSPLRDPQWYKKALLEEIVEELVKIKGIGIWSAKMFAAFNLHEPDVFAEEDLGIARGMSRYVQLRTTILQEAKDNVEIKKKKKIGLSGNGKKRDWVPLDEAYMRYIAKKFSPHQTVFQSILWRLSDTNIEVLEDKKDDIEQPNPTKRRKPSKD</sequence>
<dbReference type="GeneID" id="66116816"/>
<dbReference type="EMBL" id="JAHMUF010000030">
    <property type="protein sequence ID" value="KAG7191398.1"/>
    <property type="molecule type" value="Genomic_DNA"/>
</dbReference>
<dbReference type="Pfam" id="PF00730">
    <property type="entry name" value="HhH-GPD"/>
    <property type="match status" value="1"/>
</dbReference>
<dbReference type="OrthoDB" id="415889at2759"/>
<evidence type="ECO:0000313" key="5">
    <source>
        <dbReference type="EMBL" id="KAG7191398.1"/>
    </source>
</evidence>
<evidence type="ECO:0000256" key="1">
    <source>
        <dbReference type="ARBA" id="ARBA00022763"/>
    </source>
</evidence>
<accession>A0A9P7V565</accession>
<dbReference type="Proteomes" id="UP000790833">
    <property type="component" value="Unassembled WGS sequence"/>
</dbReference>
<organism evidence="5 6">
    <name type="scientific">Scheffersomyces spartinae</name>
    <dbReference type="NCBI Taxonomy" id="45513"/>
    <lineage>
        <taxon>Eukaryota</taxon>
        <taxon>Fungi</taxon>
        <taxon>Dikarya</taxon>
        <taxon>Ascomycota</taxon>
        <taxon>Saccharomycotina</taxon>
        <taxon>Pichiomycetes</taxon>
        <taxon>Debaryomycetaceae</taxon>
        <taxon>Scheffersomyces</taxon>
    </lineage>
</organism>
<dbReference type="InterPro" id="IPR003265">
    <property type="entry name" value="HhH-GPD_domain"/>
</dbReference>
<dbReference type="SMART" id="SM00478">
    <property type="entry name" value="ENDO3c"/>
    <property type="match status" value="1"/>
</dbReference>
<dbReference type="Gene3D" id="1.10.1670.40">
    <property type="match status" value="1"/>
</dbReference>
<feature type="region of interest" description="Disordered" evidence="3">
    <location>
        <begin position="346"/>
        <end position="366"/>
    </location>
</feature>
<name>A0A9P7V565_9ASCO</name>
<comment type="caution">
    <text evidence="5">The sequence shown here is derived from an EMBL/GenBank/DDBJ whole genome shotgun (WGS) entry which is preliminary data.</text>
</comment>
<dbReference type="GO" id="GO:0006285">
    <property type="term" value="P:base-excision repair, AP site formation"/>
    <property type="evidence" value="ECO:0007669"/>
    <property type="project" value="TreeGrafter"/>
</dbReference>
<dbReference type="Gene3D" id="1.10.340.30">
    <property type="entry name" value="Hypothetical protein, domain 2"/>
    <property type="match status" value="1"/>
</dbReference>
<evidence type="ECO:0000256" key="2">
    <source>
        <dbReference type="ARBA" id="ARBA00023204"/>
    </source>
</evidence>
<dbReference type="AlphaFoldDB" id="A0A9P7V565"/>
<evidence type="ECO:0000313" key="6">
    <source>
        <dbReference type="Proteomes" id="UP000790833"/>
    </source>
</evidence>
<dbReference type="PANTHER" id="PTHR43003:SF5">
    <property type="entry name" value="DNA-3-METHYLADENINE GLYCOSYLASE"/>
    <property type="match status" value="1"/>
</dbReference>
<proteinExistence type="predicted"/>
<feature type="domain" description="HhH-GPD" evidence="4">
    <location>
        <begin position="153"/>
        <end position="321"/>
    </location>
</feature>
<dbReference type="GO" id="GO:0008725">
    <property type="term" value="F:DNA-3-methyladenine glycosylase activity"/>
    <property type="evidence" value="ECO:0007669"/>
    <property type="project" value="TreeGrafter"/>
</dbReference>
<dbReference type="GO" id="GO:0032131">
    <property type="term" value="F:alkylated DNA binding"/>
    <property type="evidence" value="ECO:0007669"/>
    <property type="project" value="TreeGrafter"/>
</dbReference>
<evidence type="ECO:0000259" key="4">
    <source>
        <dbReference type="SMART" id="SM00478"/>
    </source>
</evidence>
<dbReference type="GO" id="GO:0006307">
    <property type="term" value="P:DNA alkylation repair"/>
    <property type="evidence" value="ECO:0007669"/>
    <property type="project" value="TreeGrafter"/>
</dbReference>
<dbReference type="RefSeq" id="XP_043046950.1">
    <property type="nucleotide sequence ID" value="XM_043194165.1"/>
</dbReference>
<dbReference type="InterPro" id="IPR011257">
    <property type="entry name" value="DNA_glycosylase"/>
</dbReference>